<dbReference type="Proteomes" id="UP001163603">
    <property type="component" value="Chromosome 12"/>
</dbReference>
<evidence type="ECO:0000313" key="2">
    <source>
        <dbReference type="Proteomes" id="UP001163603"/>
    </source>
</evidence>
<reference evidence="2" key="1">
    <citation type="journal article" date="2023" name="G3 (Bethesda)">
        <title>Genome assembly and association tests identify interacting loci associated with vigor, precocity, and sex in interspecific pistachio rootstocks.</title>
        <authorList>
            <person name="Palmer W."/>
            <person name="Jacygrad E."/>
            <person name="Sagayaradj S."/>
            <person name="Cavanaugh K."/>
            <person name="Han R."/>
            <person name="Bertier L."/>
            <person name="Beede B."/>
            <person name="Kafkas S."/>
            <person name="Golino D."/>
            <person name="Preece J."/>
            <person name="Michelmore R."/>
        </authorList>
    </citation>
    <scope>NUCLEOTIDE SEQUENCE [LARGE SCALE GENOMIC DNA]</scope>
</reference>
<gene>
    <name evidence="1" type="ORF">Pint_10959</name>
</gene>
<organism evidence="1 2">
    <name type="scientific">Pistacia integerrima</name>
    <dbReference type="NCBI Taxonomy" id="434235"/>
    <lineage>
        <taxon>Eukaryota</taxon>
        <taxon>Viridiplantae</taxon>
        <taxon>Streptophyta</taxon>
        <taxon>Embryophyta</taxon>
        <taxon>Tracheophyta</taxon>
        <taxon>Spermatophyta</taxon>
        <taxon>Magnoliopsida</taxon>
        <taxon>eudicotyledons</taxon>
        <taxon>Gunneridae</taxon>
        <taxon>Pentapetalae</taxon>
        <taxon>rosids</taxon>
        <taxon>malvids</taxon>
        <taxon>Sapindales</taxon>
        <taxon>Anacardiaceae</taxon>
        <taxon>Pistacia</taxon>
    </lineage>
</organism>
<name>A0ACC0XID8_9ROSI</name>
<accession>A0ACC0XID8</accession>
<proteinExistence type="predicted"/>
<protein>
    <submittedName>
        <fullName evidence="1">Uncharacterized protein</fullName>
    </submittedName>
</protein>
<comment type="caution">
    <text evidence="1">The sequence shown here is derived from an EMBL/GenBank/DDBJ whole genome shotgun (WGS) entry which is preliminary data.</text>
</comment>
<keyword evidence="2" id="KW-1185">Reference proteome</keyword>
<dbReference type="EMBL" id="CM047747">
    <property type="protein sequence ID" value="KAJ0018168.1"/>
    <property type="molecule type" value="Genomic_DNA"/>
</dbReference>
<sequence length="34" mass="3526">MKEEVISSGGTMDPTPAARVLGVFVVELVGFCSV</sequence>
<evidence type="ECO:0000313" key="1">
    <source>
        <dbReference type="EMBL" id="KAJ0018168.1"/>
    </source>
</evidence>